<protein>
    <recommendedName>
        <fullName evidence="4">Methyltransferase</fullName>
    </recommendedName>
</protein>
<evidence type="ECO:0000256" key="1">
    <source>
        <dbReference type="SAM" id="MobiDB-lite"/>
    </source>
</evidence>
<feature type="compositionally biased region" description="Acidic residues" evidence="1">
    <location>
        <begin position="11"/>
        <end position="30"/>
    </location>
</feature>
<sequence>MAHQQNPADVIEPEADDHIEDSGIDSDSESMTESTTSITSSIMKYRQENGRTYHAYKEGKYLFPNDEEESDRLDLQHHVYLLTFDHKLVMCPLPKKLDRVLDIGTGTGIWAIDFADEHPESMVLGIDLSPIQPPLSVPPNLSFEIDDIEETWTYSYKFDFIHSRMMVGSIGNWPKLFERAFENLNPGGRIQLSDAILPTQSDDGTLGPATAKWGQLMVEGVEKIGRSMQSAKLYKEQLIAAGFEDVEEIIFKWPVNKWPKDPKLKEIGMWTLEHSASAIPTLSLAVFTRVLGWTLEELNIFLIDVMKETKNTSHHTYWAIYVVHGKKPE</sequence>
<dbReference type="Proteomes" id="UP001285354">
    <property type="component" value="Unassembled WGS sequence"/>
</dbReference>
<organism evidence="2 3">
    <name type="scientific">Diplocarpon rosae</name>
    <dbReference type="NCBI Taxonomy" id="946125"/>
    <lineage>
        <taxon>Eukaryota</taxon>
        <taxon>Fungi</taxon>
        <taxon>Dikarya</taxon>
        <taxon>Ascomycota</taxon>
        <taxon>Pezizomycotina</taxon>
        <taxon>Leotiomycetes</taxon>
        <taxon>Helotiales</taxon>
        <taxon>Drepanopezizaceae</taxon>
        <taxon>Diplocarpon</taxon>
    </lineage>
</organism>
<dbReference type="AlphaFoldDB" id="A0AAD9T5M8"/>
<gene>
    <name evidence="2" type="ORF">QTJ16_001848</name>
</gene>
<dbReference type="Gene3D" id="3.40.50.150">
    <property type="entry name" value="Vaccinia Virus protein VP39"/>
    <property type="match status" value="1"/>
</dbReference>
<evidence type="ECO:0000313" key="3">
    <source>
        <dbReference type="Proteomes" id="UP001285354"/>
    </source>
</evidence>
<dbReference type="GO" id="GO:0008168">
    <property type="term" value="F:methyltransferase activity"/>
    <property type="evidence" value="ECO:0007669"/>
    <property type="project" value="TreeGrafter"/>
</dbReference>
<evidence type="ECO:0008006" key="4">
    <source>
        <dbReference type="Google" id="ProtNLM"/>
    </source>
</evidence>
<feature type="region of interest" description="Disordered" evidence="1">
    <location>
        <begin position="1"/>
        <end position="35"/>
    </location>
</feature>
<dbReference type="CDD" id="cd02440">
    <property type="entry name" value="AdoMet_MTases"/>
    <property type="match status" value="1"/>
</dbReference>
<dbReference type="PANTHER" id="PTHR43591:SF31">
    <property type="entry name" value="LAEA-LIKE, PUTATIVE (AFU_ORTHOLOGUE AFUA_8G01930)-RELATED"/>
    <property type="match status" value="1"/>
</dbReference>
<name>A0AAD9T5M8_9HELO</name>
<keyword evidence="3" id="KW-1185">Reference proteome</keyword>
<evidence type="ECO:0000313" key="2">
    <source>
        <dbReference type="EMBL" id="KAK2628745.1"/>
    </source>
</evidence>
<dbReference type="InterPro" id="IPR029063">
    <property type="entry name" value="SAM-dependent_MTases_sf"/>
</dbReference>
<dbReference type="SUPFAM" id="SSF53335">
    <property type="entry name" value="S-adenosyl-L-methionine-dependent methyltransferases"/>
    <property type="match status" value="1"/>
</dbReference>
<dbReference type="Pfam" id="PF13489">
    <property type="entry name" value="Methyltransf_23"/>
    <property type="match status" value="1"/>
</dbReference>
<proteinExistence type="predicted"/>
<reference evidence="2" key="1">
    <citation type="submission" date="2023-06" db="EMBL/GenBank/DDBJ databases">
        <title>Draft genome of Marssonina rosae.</title>
        <authorList>
            <person name="Cheng Q."/>
        </authorList>
    </citation>
    <scope>NUCLEOTIDE SEQUENCE</scope>
    <source>
        <strain evidence="2">R4</strain>
    </source>
</reference>
<comment type="caution">
    <text evidence="2">The sequence shown here is derived from an EMBL/GenBank/DDBJ whole genome shotgun (WGS) entry which is preliminary data.</text>
</comment>
<dbReference type="EMBL" id="JAUBYV010000002">
    <property type="protein sequence ID" value="KAK2628745.1"/>
    <property type="molecule type" value="Genomic_DNA"/>
</dbReference>
<accession>A0AAD9T5M8</accession>
<dbReference type="PANTHER" id="PTHR43591">
    <property type="entry name" value="METHYLTRANSFERASE"/>
    <property type="match status" value="1"/>
</dbReference>